<name>A0ABY6S7V8_PODCO</name>
<accession>A0ABY6S7V8</accession>
<keyword evidence="5" id="KW-1185">Reference proteome</keyword>
<feature type="region of interest" description="Disordered" evidence="2">
    <location>
        <begin position="1"/>
        <end position="23"/>
    </location>
</feature>
<proteinExistence type="predicted"/>
<dbReference type="PANTHER" id="PTHR15503:SF22">
    <property type="entry name" value="TRANSPOSON TY3-I GAG POLYPROTEIN"/>
    <property type="match status" value="1"/>
</dbReference>
<keyword evidence="1" id="KW-0862">Zinc</keyword>
<dbReference type="InterPro" id="IPR032567">
    <property type="entry name" value="RTL1-rel"/>
</dbReference>
<dbReference type="SUPFAM" id="SSF57756">
    <property type="entry name" value="Retrovirus zinc finger-like domains"/>
    <property type="match status" value="1"/>
</dbReference>
<dbReference type="PROSITE" id="PS50158">
    <property type="entry name" value="ZF_CCHC"/>
    <property type="match status" value="1"/>
</dbReference>
<evidence type="ECO:0000256" key="1">
    <source>
        <dbReference type="PROSITE-ProRule" id="PRU00047"/>
    </source>
</evidence>
<evidence type="ECO:0000313" key="5">
    <source>
        <dbReference type="Proteomes" id="UP000280685"/>
    </source>
</evidence>
<dbReference type="Gene3D" id="4.10.60.10">
    <property type="entry name" value="Zinc finger, CCHC-type"/>
    <property type="match status" value="1"/>
</dbReference>
<feature type="region of interest" description="Disordered" evidence="2">
    <location>
        <begin position="167"/>
        <end position="190"/>
    </location>
</feature>
<dbReference type="InterPro" id="IPR036875">
    <property type="entry name" value="Znf_CCHC_sf"/>
</dbReference>
<dbReference type="Proteomes" id="UP000280685">
    <property type="component" value="Chromosome 3"/>
</dbReference>
<keyword evidence="1" id="KW-0479">Metal-binding</keyword>
<dbReference type="Pfam" id="PF00098">
    <property type="entry name" value="zf-CCHC"/>
    <property type="match status" value="1"/>
</dbReference>
<dbReference type="PANTHER" id="PTHR15503">
    <property type="entry name" value="LDOC1 RELATED"/>
    <property type="match status" value="1"/>
</dbReference>
<feature type="domain" description="CCHC-type" evidence="3">
    <location>
        <begin position="226"/>
        <end position="241"/>
    </location>
</feature>
<organism evidence="4 5">
    <name type="scientific">Podospora comata</name>
    <dbReference type="NCBI Taxonomy" id="48703"/>
    <lineage>
        <taxon>Eukaryota</taxon>
        <taxon>Fungi</taxon>
        <taxon>Dikarya</taxon>
        <taxon>Ascomycota</taxon>
        <taxon>Pezizomycotina</taxon>
        <taxon>Sordariomycetes</taxon>
        <taxon>Sordariomycetidae</taxon>
        <taxon>Sordariales</taxon>
        <taxon>Podosporaceae</taxon>
        <taxon>Podospora</taxon>
    </lineage>
</organism>
<dbReference type="InterPro" id="IPR001878">
    <property type="entry name" value="Znf_CCHC"/>
</dbReference>
<evidence type="ECO:0000256" key="2">
    <source>
        <dbReference type="SAM" id="MobiDB-lite"/>
    </source>
</evidence>
<dbReference type="EMBL" id="LR026966">
    <property type="protein sequence ID" value="VBB78517.1"/>
    <property type="molecule type" value="Genomic_DNA"/>
</dbReference>
<keyword evidence="1" id="KW-0863">Zinc-finger</keyword>
<evidence type="ECO:0000259" key="3">
    <source>
        <dbReference type="PROSITE" id="PS50158"/>
    </source>
</evidence>
<dbReference type="SMART" id="SM00343">
    <property type="entry name" value="ZnF_C2HC"/>
    <property type="match status" value="1"/>
</dbReference>
<gene>
    <name evidence="4" type="ORF">PODCO_311180</name>
</gene>
<reference evidence="4" key="1">
    <citation type="submission" date="2018-02" db="EMBL/GenBank/DDBJ databases">
        <authorList>
            <person name="Silar P."/>
        </authorList>
    </citation>
    <scope>NUCLEOTIDE SEQUENCE [LARGE SCALE GENOMIC DNA]</scope>
    <source>
        <strain evidence="4">T</strain>
    </source>
</reference>
<sequence>MADHMNVQMEGVTATPPTTGHTIASESSTFEQLIARIRELEGRTEQTEDQITAIHPGPRQVAKFPEESKVLFAASRLKEVFGEYDEPRRAQENLASLRQTRSAADYAAAFKIDSLRSKINDAGLMQFFYNGLKEEVKDELCMKSRPDTIDKYIAMAIRIDDRQFQRRTEKRGNTRGHYGNNRSNDKCKRQYPSTSYFSTTHAGPIEVDAFQQHRPQGWGQARNNLKCFNCGKTGHFKKDCRAPKQLKWKKEAAVATIS</sequence>
<protein>
    <recommendedName>
        <fullName evidence="3">CCHC-type domain-containing protein</fullName>
    </recommendedName>
</protein>
<evidence type="ECO:0000313" key="4">
    <source>
        <dbReference type="EMBL" id="VBB78517.1"/>
    </source>
</evidence>